<evidence type="ECO:0000313" key="5">
    <source>
        <dbReference type="EMBL" id="MCA9379864.1"/>
    </source>
</evidence>
<evidence type="ECO:0000256" key="2">
    <source>
        <dbReference type="ARBA" id="ARBA00023002"/>
    </source>
</evidence>
<evidence type="ECO:0000256" key="4">
    <source>
        <dbReference type="SAM" id="Coils"/>
    </source>
</evidence>
<name>A0A955L086_9BACT</name>
<dbReference type="PANTHER" id="PTHR42901:SF1">
    <property type="entry name" value="ALCOHOL DEHYDROGENASE"/>
    <property type="match status" value="1"/>
</dbReference>
<accession>A0A955L086</accession>
<dbReference type="FunFam" id="3.40.50.720:FF:000047">
    <property type="entry name" value="NADP-dependent L-serine/L-allo-threonine dehydrogenase"/>
    <property type="match status" value="1"/>
</dbReference>
<dbReference type="Gene3D" id="3.40.50.720">
    <property type="entry name" value="NAD(P)-binding Rossmann-like Domain"/>
    <property type="match status" value="1"/>
</dbReference>
<comment type="similarity">
    <text evidence="1 3">Belongs to the short-chain dehydrogenases/reductases (SDR) family.</text>
</comment>
<dbReference type="PRINTS" id="PR00081">
    <property type="entry name" value="GDHRDH"/>
</dbReference>
<dbReference type="Proteomes" id="UP000745577">
    <property type="component" value="Unassembled WGS sequence"/>
</dbReference>
<dbReference type="SUPFAM" id="SSF51735">
    <property type="entry name" value="NAD(P)-binding Rossmann-fold domains"/>
    <property type="match status" value="1"/>
</dbReference>
<dbReference type="InterPro" id="IPR020904">
    <property type="entry name" value="Sc_DH/Rdtase_CS"/>
</dbReference>
<evidence type="ECO:0000313" key="6">
    <source>
        <dbReference type="Proteomes" id="UP000745577"/>
    </source>
</evidence>
<reference evidence="5" key="2">
    <citation type="journal article" date="2021" name="Microbiome">
        <title>Successional dynamics and alternative stable states in a saline activated sludge microbial community over 9 years.</title>
        <authorList>
            <person name="Wang Y."/>
            <person name="Ye J."/>
            <person name="Ju F."/>
            <person name="Liu L."/>
            <person name="Boyd J.A."/>
            <person name="Deng Y."/>
            <person name="Parks D.H."/>
            <person name="Jiang X."/>
            <person name="Yin X."/>
            <person name="Woodcroft B.J."/>
            <person name="Tyson G.W."/>
            <person name="Hugenholtz P."/>
            <person name="Polz M.F."/>
            <person name="Zhang T."/>
        </authorList>
    </citation>
    <scope>NUCLEOTIDE SEQUENCE</scope>
    <source>
        <strain evidence="5">HKST-UBA15</strain>
    </source>
</reference>
<dbReference type="PROSITE" id="PS00061">
    <property type="entry name" value="ADH_SHORT"/>
    <property type="match status" value="1"/>
</dbReference>
<feature type="coiled-coil region" evidence="4">
    <location>
        <begin position="30"/>
        <end position="57"/>
    </location>
</feature>
<gene>
    <name evidence="5" type="ORF">KC675_01660</name>
</gene>
<dbReference type="InterPro" id="IPR002347">
    <property type="entry name" value="SDR_fam"/>
</dbReference>
<dbReference type="GO" id="GO:0016616">
    <property type="term" value="F:oxidoreductase activity, acting on the CH-OH group of donors, NAD or NADP as acceptor"/>
    <property type="evidence" value="ECO:0007669"/>
    <property type="project" value="UniProtKB-ARBA"/>
</dbReference>
<comment type="caution">
    <text evidence="5">The sequence shown here is derived from an EMBL/GenBank/DDBJ whole genome shotgun (WGS) entry which is preliminary data.</text>
</comment>
<dbReference type="PANTHER" id="PTHR42901">
    <property type="entry name" value="ALCOHOL DEHYDROGENASE"/>
    <property type="match status" value="1"/>
</dbReference>
<dbReference type="InterPro" id="IPR036291">
    <property type="entry name" value="NAD(P)-bd_dom_sf"/>
</dbReference>
<evidence type="ECO:0000256" key="3">
    <source>
        <dbReference type="RuleBase" id="RU000363"/>
    </source>
</evidence>
<protein>
    <submittedName>
        <fullName evidence="5">SDR family NAD(P)-dependent oxidoreductase</fullName>
    </submittedName>
</protein>
<keyword evidence="4" id="KW-0175">Coiled coil</keyword>
<sequence length="250" mass="27654">METKTVLITGASSGFGEATAKLLSESGYKLILIARRKDKLEKLKKELKTEVHIQQTDVTKRGEVEKLFNNLPANFKNIDVLINNAGLAAGLDLAQNSDLDDWEKMIDTNNKGLVYCTNFALKTMKVRNAGLIINIGSVSGSAPYPKGNVYGATKAFVRQFSRNLRADLAGTDIKVSNIEPGAAETEFSIVRFKGDSEKAKQVYEKTRALQAIDIANTIKWIIEQPMRVNIDNIEIMPIDQTYAGLVTSRR</sequence>
<dbReference type="EMBL" id="JAGQLL010000016">
    <property type="protein sequence ID" value="MCA9379864.1"/>
    <property type="molecule type" value="Genomic_DNA"/>
</dbReference>
<dbReference type="PRINTS" id="PR00080">
    <property type="entry name" value="SDRFAMILY"/>
</dbReference>
<evidence type="ECO:0000256" key="1">
    <source>
        <dbReference type="ARBA" id="ARBA00006484"/>
    </source>
</evidence>
<reference evidence="5" key="1">
    <citation type="submission" date="2020-04" db="EMBL/GenBank/DDBJ databases">
        <authorList>
            <person name="Zhang T."/>
        </authorList>
    </citation>
    <scope>NUCLEOTIDE SEQUENCE</scope>
    <source>
        <strain evidence="5">HKST-UBA15</strain>
    </source>
</reference>
<dbReference type="Pfam" id="PF00106">
    <property type="entry name" value="adh_short"/>
    <property type="match status" value="1"/>
</dbReference>
<proteinExistence type="inferred from homology"/>
<organism evidence="5 6">
    <name type="scientific">Candidatus Dojkabacteria bacterium</name>
    <dbReference type="NCBI Taxonomy" id="2099670"/>
    <lineage>
        <taxon>Bacteria</taxon>
        <taxon>Candidatus Dojkabacteria</taxon>
    </lineage>
</organism>
<keyword evidence="2" id="KW-0560">Oxidoreductase</keyword>
<dbReference type="AlphaFoldDB" id="A0A955L086"/>